<dbReference type="Proteomes" id="UP001355207">
    <property type="component" value="Chromosome 4"/>
</dbReference>
<evidence type="ECO:0000313" key="4">
    <source>
        <dbReference type="Proteomes" id="UP001355207"/>
    </source>
</evidence>
<keyword evidence="1" id="KW-0175">Coiled coil</keyword>
<evidence type="ECO:0000313" key="3">
    <source>
        <dbReference type="EMBL" id="WWC88816.1"/>
    </source>
</evidence>
<reference evidence="3 4" key="1">
    <citation type="submission" date="2024-01" db="EMBL/GenBank/DDBJ databases">
        <title>Comparative genomics of Cryptococcus and Kwoniella reveals pathogenesis evolution and contrasting modes of karyotype evolution via chromosome fusion or intercentromeric recombination.</title>
        <authorList>
            <person name="Coelho M.A."/>
            <person name="David-Palma M."/>
            <person name="Shea T."/>
            <person name="Bowers K."/>
            <person name="McGinley-Smith S."/>
            <person name="Mohammad A.W."/>
            <person name="Gnirke A."/>
            <person name="Yurkov A.M."/>
            <person name="Nowrousian M."/>
            <person name="Sun S."/>
            <person name="Cuomo C.A."/>
            <person name="Heitman J."/>
        </authorList>
    </citation>
    <scope>NUCLEOTIDE SEQUENCE [LARGE SCALE GENOMIC DNA]</scope>
    <source>
        <strain evidence="3 4">CBS 6074</strain>
    </source>
</reference>
<dbReference type="AlphaFoldDB" id="A0AAX4JTR4"/>
<feature type="region of interest" description="Disordered" evidence="2">
    <location>
        <begin position="138"/>
        <end position="170"/>
    </location>
</feature>
<dbReference type="RefSeq" id="XP_066075579.1">
    <property type="nucleotide sequence ID" value="XM_066219482.1"/>
</dbReference>
<dbReference type="GeneID" id="91094399"/>
<protein>
    <submittedName>
        <fullName evidence="3">Uncharacterized protein</fullName>
    </submittedName>
</protein>
<accession>A0AAX4JTR4</accession>
<sequence>MNDQILQTITKVEKAEGEEDLIEKLVDLTEELEDAATGHYYEKEEYQSYIDLLKEDEENTVVESINKDPLTEADVEFNMRDMDEAGIRVAGALLVLEEAKAELEKFIEKIKNDDKSILELDEYKDAIGLLREINEGNWKPDDWEDDSDDEEEFGMDENGQEAQYVWNHSS</sequence>
<keyword evidence="4" id="KW-1185">Reference proteome</keyword>
<evidence type="ECO:0000256" key="1">
    <source>
        <dbReference type="SAM" id="Coils"/>
    </source>
</evidence>
<proteinExistence type="predicted"/>
<dbReference type="EMBL" id="CP144101">
    <property type="protein sequence ID" value="WWC88816.1"/>
    <property type="molecule type" value="Genomic_DNA"/>
</dbReference>
<name>A0AAX4JTR4_9TREE</name>
<evidence type="ECO:0000256" key="2">
    <source>
        <dbReference type="SAM" id="MobiDB-lite"/>
    </source>
</evidence>
<feature type="compositionally biased region" description="Acidic residues" evidence="2">
    <location>
        <begin position="142"/>
        <end position="159"/>
    </location>
</feature>
<gene>
    <name evidence="3" type="ORF">L201_003729</name>
</gene>
<organism evidence="3 4">
    <name type="scientific">Kwoniella dendrophila CBS 6074</name>
    <dbReference type="NCBI Taxonomy" id="1295534"/>
    <lineage>
        <taxon>Eukaryota</taxon>
        <taxon>Fungi</taxon>
        <taxon>Dikarya</taxon>
        <taxon>Basidiomycota</taxon>
        <taxon>Agaricomycotina</taxon>
        <taxon>Tremellomycetes</taxon>
        <taxon>Tremellales</taxon>
        <taxon>Cryptococcaceae</taxon>
        <taxon>Kwoniella</taxon>
    </lineage>
</organism>
<feature type="coiled-coil region" evidence="1">
    <location>
        <begin position="89"/>
        <end position="116"/>
    </location>
</feature>